<evidence type="ECO:0000313" key="3">
    <source>
        <dbReference type="Proteomes" id="UP000324222"/>
    </source>
</evidence>
<proteinExistence type="predicted"/>
<gene>
    <name evidence="2" type="ORF">E2C01_029183</name>
</gene>
<feature type="compositionally biased region" description="Polar residues" evidence="1">
    <location>
        <begin position="37"/>
        <end position="57"/>
    </location>
</feature>
<feature type="compositionally biased region" description="Pro residues" evidence="1">
    <location>
        <begin position="87"/>
        <end position="101"/>
    </location>
</feature>
<feature type="compositionally biased region" description="Basic residues" evidence="1">
    <location>
        <begin position="129"/>
        <end position="139"/>
    </location>
</feature>
<reference evidence="2 3" key="1">
    <citation type="submission" date="2019-05" db="EMBL/GenBank/DDBJ databases">
        <title>Another draft genome of Portunus trituberculatus and its Hox gene families provides insights of decapod evolution.</title>
        <authorList>
            <person name="Jeong J.-H."/>
            <person name="Song I."/>
            <person name="Kim S."/>
            <person name="Choi T."/>
            <person name="Kim D."/>
            <person name="Ryu S."/>
            <person name="Kim W."/>
        </authorList>
    </citation>
    <scope>NUCLEOTIDE SEQUENCE [LARGE SCALE GENOMIC DNA]</scope>
    <source>
        <tissue evidence="2">Muscle</tissue>
    </source>
</reference>
<dbReference type="AlphaFoldDB" id="A0A5B7ER64"/>
<evidence type="ECO:0000313" key="2">
    <source>
        <dbReference type="EMBL" id="MPC35747.1"/>
    </source>
</evidence>
<feature type="compositionally biased region" description="Polar residues" evidence="1">
    <location>
        <begin position="106"/>
        <end position="128"/>
    </location>
</feature>
<feature type="compositionally biased region" description="Basic and acidic residues" evidence="1">
    <location>
        <begin position="58"/>
        <end position="73"/>
    </location>
</feature>
<dbReference type="EMBL" id="VSRR010003338">
    <property type="protein sequence ID" value="MPC35747.1"/>
    <property type="molecule type" value="Genomic_DNA"/>
</dbReference>
<dbReference type="Proteomes" id="UP000324222">
    <property type="component" value="Unassembled WGS sequence"/>
</dbReference>
<keyword evidence="3" id="KW-1185">Reference proteome</keyword>
<protein>
    <submittedName>
        <fullName evidence="2">Uncharacterized protein</fullName>
    </submittedName>
</protein>
<organism evidence="2 3">
    <name type="scientific">Portunus trituberculatus</name>
    <name type="common">Swimming crab</name>
    <name type="synonym">Neptunus trituberculatus</name>
    <dbReference type="NCBI Taxonomy" id="210409"/>
    <lineage>
        <taxon>Eukaryota</taxon>
        <taxon>Metazoa</taxon>
        <taxon>Ecdysozoa</taxon>
        <taxon>Arthropoda</taxon>
        <taxon>Crustacea</taxon>
        <taxon>Multicrustacea</taxon>
        <taxon>Malacostraca</taxon>
        <taxon>Eumalacostraca</taxon>
        <taxon>Eucarida</taxon>
        <taxon>Decapoda</taxon>
        <taxon>Pleocyemata</taxon>
        <taxon>Brachyura</taxon>
        <taxon>Eubrachyura</taxon>
        <taxon>Portunoidea</taxon>
        <taxon>Portunidae</taxon>
        <taxon>Portuninae</taxon>
        <taxon>Portunus</taxon>
    </lineage>
</organism>
<feature type="compositionally biased region" description="Basic and acidic residues" evidence="1">
    <location>
        <begin position="146"/>
        <end position="155"/>
    </location>
</feature>
<name>A0A5B7ER64_PORTR</name>
<comment type="caution">
    <text evidence="2">The sequence shown here is derived from an EMBL/GenBank/DDBJ whole genome shotgun (WGS) entry which is preliminary data.</text>
</comment>
<evidence type="ECO:0000256" key="1">
    <source>
        <dbReference type="SAM" id="MobiDB-lite"/>
    </source>
</evidence>
<feature type="region of interest" description="Disordered" evidence="1">
    <location>
        <begin position="1"/>
        <end position="175"/>
    </location>
</feature>
<sequence length="175" mass="19948">MRKIHEEEEKRKAEREMTPTIEPNLPEKAQRTRARNSDSVTTRSHNASIPSHCQNNRPNKEEEKKDMQKREEQLTLAAGSQHCSHQPAPPRPAWPGAPPHPRLAQQICQPQSQHTHQLGALISNTTTQHTRRTPAHKPHSTNSKESSSRSAEERRPRRPSQRSSNPRQATVIHPP</sequence>
<feature type="compositionally biased region" description="Basic and acidic residues" evidence="1">
    <location>
        <begin position="1"/>
        <end position="17"/>
    </location>
</feature>
<accession>A0A5B7ER64</accession>